<dbReference type="EMBL" id="JADILV010000025">
    <property type="protein sequence ID" value="MBO8483281.1"/>
    <property type="molecule type" value="Genomic_DNA"/>
</dbReference>
<gene>
    <name evidence="1" type="ORF">IAB75_04105</name>
</gene>
<evidence type="ECO:0000313" key="2">
    <source>
        <dbReference type="Proteomes" id="UP000725002"/>
    </source>
</evidence>
<dbReference type="AlphaFoldDB" id="A0A940II11"/>
<protein>
    <submittedName>
        <fullName evidence="1">Uncharacterized protein</fullName>
    </submittedName>
</protein>
<evidence type="ECO:0000313" key="1">
    <source>
        <dbReference type="EMBL" id="MBO8483281.1"/>
    </source>
</evidence>
<proteinExistence type="predicted"/>
<name>A0A940II11_9BACT</name>
<sequence length="361" mass="41877">MYTVEQIPVGKSCEGHNRPDGAGFQSGDIQEKEDCGTRRCRYPFLTVPVTEKAPQSVVKQWRDGEWYELISRENYEYLRDSYLRYAGLLGMSVSSSPCGIFGEDIVKVYKAMKALVGDDIGVNIEQDAGRLKFRLWKHLDWRDTTMYYFPVKFIGELNHELRHISATFMHDLMTGNGMNTVLECGGFDYVMEGLFDPGEEPSKEAEERARLRRSYKKGAICRLLKSIGRKRHCKDLARSLDRYKPQNGYEKDLVDLMGEGSQFLYPEKPLLRYAYDPYFREKPEFDPIGLEEQVMVVYDSNDAVTKSLIGYYDSYYPETYAVLPMDTLDLSPDTDRLFSTDDDYPTRFYIWADRFIECITS</sequence>
<organism evidence="1 2">
    <name type="scientific">Candidatus Cryptobacteroides avicola</name>
    <dbReference type="NCBI Taxonomy" id="2840757"/>
    <lineage>
        <taxon>Bacteria</taxon>
        <taxon>Pseudomonadati</taxon>
        <taxon>Bacteroidota</taxon>
        <taxon>Bacteroidia</taxon>
        <taxon>Bacteroidales</taxon>
        <taxon>Candidatus Cryptobacteroides</taxon>
    </lineage>
</organism>
<accession>A0A940II11</accession>
<comment type="caution">
    <text evidence="1">The sequence shown here is derived from an EMBL/GenBank/DDBJ whole genome shotgun (WGS) entry which is preliminary data.</text>
</comment>
<dbReference type="Proteomes" id="UP000725002">
    <property type="component" value="Unassembled WGS sequence"/>
</dbReference>
<reference evidence="1" key="2">
    <citation type="journal article" date="2021" name="PeerJ">
        <title>Extensive microbial diversity within the chicken gut microbiome revealed by metagenomics and culture.</title>
        <authorList>
            <person name="Gilroy R."/>
            <person name="Ravi A."/>
            <person name="Getino M."/>
            <person name="Pursley I."/>
            <person name="Horton D.L."/>
            <person name="Alikhan N.F."/>
            <person name="Baker D."/>
            <person name="Gharbi K."/>
            <person name="Hall N."/>
            <person name="Watson M."/>
            <person name="Adriaenssens E.M."/>
            <person name="Foster-Nyarko E."/>
            <person name="Jarju S."/>
            <person name="Secka A."/>
            <person name="Antonio M."/>
            <person name="Oren A."/>
            <person name="Chaudhuri R.R."/>
            <person name="La Ragione R."/>
            <person name="Hildebrand F."/>
            <person name="Pallen M.J."/>
        </authorList>
    </citation>
    <scope>NUCLEOTIDE SEQUENCE</scope>
    <source>
        <strain evidence="1">G3-8215</strain>
    </source>
</reference>
<reference evidence="1" key="1">
    <citation type="submission" date="2020-10" db="EMBL/GenBank/DDBJ databases">
        <authorList>
            <person name="Gilroy R."/>
        </authorList>
    </citation>
    <scope>NUCLEOTIDE SEQUENCE</scope>
    <source>
        <strain evidence="1">G3-8215</strain>
    </source>
</reference>